<sequence>QKRFTECSSLQQMMLIVFSKILRSRRYYDDNYFFELKFHGVTLSLIDWTHPFIDKSIDESIKGAATATDLHYVQRVQMLFKLINDHPERFVERYALCFNEDNVPVLASPIHRASLSPPIGQGWNREAIMKMSQSVDEICDSLSPLPPPEERLSGLLVSFRIDYNHNAPDGYQAPYFLPSKFRTLYMSNKMTPTCSIPAQIPPPQRSLSIKDGKVCSTLAVQSLLSRRSSAPATNAVNYSQRTPHATYTDTSIATSFRNVRETSTPNRNDPQLNHVVQEVLGESEDVSDEEEEREGVQDDDDEEEIEIVRGEEEGGRKRSILDDEEEISSKKSRSISSSILSDDVILRLNSDYDKNEATKLSTSLEVGNSTVAASLRTSLGLDSPQTLEAPETPETVSPSILKKEEKQEDEDGEEEDTDQEDLNETLESDGGEAFFID</sequence>
<organism evidence="3 4">
    <name type="scientific">Pristionchus entomophagus</name>
    <dbReference type="NCBI Taxonomy" id="358040"/>
    <lineage>
        <taxon>Eukaryota</taxon>
        <taxon>Metazoa</taxon>
        <taxon>Ecdysozoa</taxon>
        <taxon>Nematoda</taxon>
        <taxon>Chromadorea</taxon>
        <taxon>Rhabditida</taxon>
        <taxon>Rhabditina</taxon>
        <taxon>Diplogasteromorpha</taxon>
        <taxon>Diplogasteroidea</taxon>
        <taxon>Neodiplogasteridae</taxon>
        <taxon>Pristionchus</taxon>
    </lineage>
</organism>
<feature type="region of interest" description="Disordered" evidence="1">
    <location>
        <begin position="377"/>
        <end position="437"/>
    </location>
</feature>
<feature type="compositionally biased region" description="Basic and acidic residues" evidence="1">
    <location>
        <begin position="306"/>
        <end position="321"/>
    </location>
</feature>
<dbReference type="AlphaFoldDB" id="A0AAV5SQ88"/>
<gene>
    <name evidence="3" type="ORF">PENTCL1PPCAC_7350</name>
</gene>
<comment type="caution">
    <text evidence="3">The sequence shown here is derived from an EMBL/GenBank/DDBJ whole genome shotgun (WGS) entry which is preliminary data.</text>
</comment>
<keyword evidence="4" id="KW-1185">Reference proteome</keyword>
<reference evidence="3" key="1">
    <citation type="submission" date="2023-10" db="EMBL/GenBank/DDBJ databases">
        <title>Genome assembly of Pristionchus species.</title>
        <authorList>
            <person name="Yoshida K."/>
            <person name="Sommer R.J."/>
        </authorList>
    </citation>
    <scope>NUCLEOTIDE SEQUENCE</scope>
    <source>
        <strain evidence="3">RS0144</strain>
    </source>
</reference>
<feature type="region of interest" description="Disordered" evidence="1">
    <location>
        <begin position="281"/>
        <end position="337"/>
    </location>
</feature>
<dbReference type="InterPro" id="IPR036570">
    <property type="entry name" value="HORMA_dom_sf"/>
</dbReference>
<dbReference type="Gene3D" id="3.30.900.10">
    <property type="entry name" value="HORMA domain"/>
    <property type="match status" value="1"/>
</dbReference>
<evidence type="ECO:0000313" key="3">
    <source>
        <dbReference type="EMBL" id="GMS85175.1"/>
    </source>
</evidence>
<proteinExistence type="predicted"/>
<feature type="compositionally biased region" description="Acidic residues" evidence="1">
    <location>
        <begin position="407"/>
        <end position="430"/>
    </location>
</feature>
<dbReference type="Proteomes" id="UP001432027">
    <property type="component" value="Unassembled WGS sequence"/>
</dbReference>
<evidence type="ECO:0000313" key="4">
    <source>
        <dbReference type="Proteomes" id="UP001432027"/>
    </source>
</evidence>
<feature type="domain" description="HORMA" evidence="2">
    <location>
        <begin position="10"/>
        <end position="183"/>
    </location>
</feature>
<dbReference type="EMBL" id="BTSX01000002">
    <property type="protein sequence ID" value="GMS85175.1"/>
    <property type="molecule type" value="Genomic_DNA"/>
</dbReference>
<name>A0AAV5SQ88_9BILA</name>
<accession>A0AAV5SQ88</accession>
<evidence type="ECO:0000259" key="2">
    <source>
        <dbReference type="Pfam" id="PF02301"/>
    </source>
</evidence>
<feature type="compositionally biased region" description="Acidic residues" evidence="1">
    <location>
        <begin position="281"/>
        <end position="305"/>
    </location>
</feature>
<dbReference type="Pfam" id="PF02301">
    <property type="entry name" value="HORMA"/>
    <property type="match status" value="1"/>
</dbReference>
<dbReference type="InterPro" id="IPR003511">
    <property type="entry name" value="HORMA_dom"/>
</dbReference>
<protein>
    <recommendedName>
        <fullName evidence="2">HORMA domain-containing protein</fullName>
    </recommendedName>
</protein>
<evidence type="ECO:0000256" key="1">
    <source>
        <dbReference type="SAM" id="MobiDB-lite"/>
    </source>
</evidence>
<feature type="non-terminal residue" evidence="3">
    <location>
        <position position="1"/>
    </location>
</feature>